<name>A0AAU9MWL8_9ASTR</name>
<reference evidence="1 2" key="1">
    <citation type="submission" date="2022-01" db="EMBL/GenBank/DDBJ databases">
        <authorList>
            <person name="Xiong W."/>
            <person name="Schranz E."/>
        </authorList>
    </citation>
    <scope>NUCLEOTIDE SEQUENCE [LARGE SCALE GENOMIC DNA]</scope>
</reference>
<protein>
    <submittedName>
        <fullName evidence="1">Uncharacterized protein</fullName>
    </submittedName>
</protein>
<evidence type="ECO:0000313" key="2">
    <source>
        <dbReference type="Proteomes" id="UP001157418"/>
    </source>
</evidence>
<proteinExistence type="predicted"/>
<dbReference type="PANTHER" id="PTHR37259:SF2">
    <property type="entry name" value="OS07G0474300 PROTEIN"/>
    <property type="match status" value="1"/>
</dbReference>
<gene>
    <name evidence="1" type="ORF">LVIROSA_LOCUS15928</name>
</gene>
<organism evidence="1 2">
    <name type="scientific">Lactuca virosa</name>
    <dbReference type="NCBI Taxonomy" id="75947"/>
    <lineage>
        <taxon>Eukaryota</taxon>
        <taxon>Viridiplantae</taxon>
        <taxon>Streptophyta</taxon>
        <taxon>Embryophyta</taxon>
        <taxon>Tracheophyta</taxon>
        <taxon>Spermatophyta</taxon>
        <taxon>Magnoliopsida</taxon>
        <taxon>eudicotyledons</taxon>
        <taxon>Gunneridae</taxon>
        <taxon>Pentapetalae</taxon>
        <taxon>asterids</taxon>
        <taxon>campanulids</taxon>
        <taxon>Asterales</taxon>
        <taxon>Asteraceae</taxon>
        <taxon>Cichorioideae</taxon>
        <taxon>Cichorieae</taxon>
        <taxon>Lactucinae</taxon>
        <taxon>Lactuca</taxon>
    </lineage>
</organism>
<evidence type="ECO:0000313" key="1">
    <source>
        <dbReference type="EMBL" id="CAH1429048.1"/>
    </source>
</evidence>
<comment type="caution">
    <text evidence="1">The sequence shown here is derived from an EMBL/GenBank/DDBJ whole genome shotgun (WGS) entry which is preliminary data.</text>
</comment>
<dbReference type="PANTHER" id="PTHR37259">
    <property type="entry name" value="OS07G0474300 PROTEIN"/>
    <property type="match status" value="1"/>
</dbReference>
<accession>A0AAU9MWL8</accession>
<sequence length="143" mass="16653">MHHRSPSSAIFTNSDFRFHHFPSPSVFQQNPVCPNNQSTQKNLKLRPEYHTISSELKALTKMVQENLRGSTDTKQVSNAAYRKSSLLERGKLYEEYSARRNKRLKRKRGESEVEKIPRVNNILGLGMSRQKKQKSRNLRVEGR</sequence>
<dbReference type="AlphaFoldDB" id="A0AAU9MWL8"/>
<dbReference type="EMBL" id="CAKMRJ010002421">
    <property type="protein sequence ID" value="CAH1429048.1"/>
    <property type="molecule type" value="Genomic_DNA"/>
</dbReference>
<keyword evidence="2" id="KW-1185">Reference proteome</keyword>
<dbReference type="Proteomes" id="UP001157418">
    <property type="component" value="Unassembled WGS sequence"/>
</dbReference>